<sequence>MFNPKGGEASEKPQSNSISTLFSATFPPLLITETLWIPYSMITPI</sequence>
<accession>A0A8S5MM47</accession>
<evidence type="ECO:0000313" key="1">
    <source>
        <dbReference type="EMBL" id="DAD83304.1"/>
    </source>
</evidence>
<organism evidence="1">
    <name type="scientific">Myoviridae sp. ctsmU9</name>
    <dbReference type="NCBI Taxonomy" id="2826706"/>
    <lineage>
        <taxon>Viruses</taxon>
        <taxon>Duplodnaviria</taxon>
        <taxon>Heunggongvirae</taxon>
        <taxon>Uroviricota</taxon>
        <taxon>Caudoviricetes</taxon>
    </lineage>
</organism>
<protein>
    <submittedName>
        <fullName evidence="1">Uncharacterized protein</fullName>
    </submittedName>
</protein>
<reference evidence="1" key="1">
    <citation type="journal article" date="2021" name="Proc. Natl. Acad. Sci. U.S.A.">
        <title>A Catalog of Tens of Thousands of Viruses from Human Metagenomes Reveals Hidden Associations with Chronic Diseases.</title>
        <authorList>
            <person name="Tisza M.J."/>
            <person name="Buck C.B."/>
        </authorList>
    </citation>
    <scope>NUCLEOTIDE SEQUENCE</scope>
    <source>
        <strain evidence="1">CtsmU9</strain>
    </source>
</reference>
<proteinExistence type="predicted"/>
<dbReference type="EMBL" id="BK014933">
    <property type="protein sequence ID" value="DAD83304.1"/>
    <property type="molecule type" value="Genomic_DNA"/>
</dbReference>
<name>A0A8S5MM47_9CAUD</name>